<dbReference type="AlphaFoldDB" id="A0A0P0VYE8"/>
<keyword evidence="3" id="KW-1185">Reference proteome</keyword>
<evidence type="ECO:0000256" key="1">
    <source>
        <dbReference type="SAM" id="MobiDB-lite"/>
    </source>
</evidence>
<dbReference type="InParanoid" id="A0A0P0VYE8"/>
<reference evidence="2 3" key="3">
    <citation type="journal article" date="2013" name="Rice">
        <title>Improvement of the Oryza sativa Nipponbare reference genome using next generation sequence and optical map data.</title>
        <authorList>
            <person name="Kawahara Y."/>
            <person name="de la Bastide M."/>
            <person name="Hamilton J.P."/>
            <person name="Kanamori H."/>
            <person name="McCombie W.R."/>
            <person name="Ouyang S."/>
            <person name="Schwartz D.C."/>
            <person name="Tanaka T."/>
            <person name="Wu J."/>
            <person name="Zhou S."/>
            <person name="Childs K.L."/>
            <person name="Davidson R.M."/>
            <person name="Lin H."/>
            <person name="Quesada-Ocampo L."/>
            <person name="Vaillancourt B."/>
            <person name="Sakai H."/>
            <person name="Lee S.S."/>
            <person name="Kim J."/>
            <person name="Numa H."/>
            <person name="Itoh T."/>
            <person name="Buell C.R."/>
            <person name="Matsumoto T."/>
        </authorList>
    </citation>
    <scope>NUCLEOTIDE SEQUENCE [LARGE SCALE GENOMIC DNA]</scope>
    <source>
        <strain evidence="3">cv. Nipponbare</strain>
    </source>
</reference>
<evidence type="ECO:0000313" key="3">
    <source>
        <dbReference type="Proteomes" id="UP000059680"/>
    </source>
</evidence>
<evidence type="ECO:0000313" key="2">
    <source>
        <dbReference type="EMBL" id="BAS84602.1"/>
    </source>
</evidence>
<reference evidence="3" key="1">
    <citation type="journal article" date="2005" name="Nature">
        <title>The map-based sequence of the rice genome.</title>
        <authorList>
            <consortium name="International rice genome sequencing project (IRGSP)"/>
            <person name="Matsumoto T."/>
            <person name="Wu J."/>
            <person name="Kanamori H."/>
            <person name="Katayose Y."/>
            <person name="Fujisawa M."/>
            <person name="Namiki N."/>
            <person name="Mizuno H."/>
            <person name="Yamamoto K."/>
            <person name="Antonio B.A."/>
            <person name="Baba T."/>
            <person name="Sakata K."/>
            <person name="Nagamura Y."/>
            <person name="Aoki H."/>
            <person name="Arikawa K."/>
            <person name="Arita K."/>
            <person name="Bito T."/>
            <person name="Chiden Y."/>
            <person name="Fujitsuka N."/>
            <person name="Fukunaka R."/>
            <person name="Hamada M."/>
            <person name="Harada C."/>
            <person name="Hayashi A."/>
            <person name="Hijishita S."/>
            <person name="Honda M."/>
            <person name="Hosokawa S."/>
            <person name="Ichikawa Y."/>
            <person name="Idonuma A."/>
            <person name="Iijima M."/>
            <person name="Ikeda M."/>
            <person name="Ikeno M."/>
            <person name="Ito K."/>
            <person name="Ito S."/>
            <person name="Ito T."/>
            <person name="Ito Y."/>
            <person name="Ito Y."/>
            <person name="Iwabuchi A."/>
            <person name="Kamiya K."/>
            <person name="Karasawa W."/>
            <person name="Kurita K."/>
            <person name="Katagiri S."/>
            <person name="Kikuta A."/>
            <person name="Kobayashi H."/>
            <person name="Kobayashi N."/>
            <person name="Machita K."/>
            <person name="Maehara T."/>
            <person name="Masukawa M."/>
            <person name="Mizubayashi T."/>
            <person name="Mukai Y."/>
            <person name="Nagasaki H."/>
            <person name="Nagata Y."/>
            <person name="Naito S."/>
            <person name="Nakashima M."/>
            <person name="Nakama Y."/>
            <person name="Nakamichi Y."/>
            <person name="Nakamura M."/>
            <person name="Meguro A."/>
            <person name="Negishi M."/>
            <person name="Ohta I."/>
            <person name="Ohta T."/>
            <person name="Okamoto M."/>
            <person name="Ono N."/>
            <person name="Saji S."/>
            <person name="Sakaguchi M."/>
            <person name="Sakai K."/>
            <person name="Shibata M."/>
            <person name="Shimokawa T."/>
            <person name="Song J."/>
            <person name="Takazaki Y."/>
            <person name="Terasawa K."/>
            <person name="Tsugane M."/>
            <person name="Tsuji K."/>
            <person name="Ueda S."/>
            <person name="Waki K."/>
            <person name="Yamagata H."/>
            <person name="Yamamoto M."/>
            <person name="Yamamoto S."/>
            <person name="Yamane H."/>
            <person name="Yoshiki S."/>
            <person name="Yoshihara R."/>
            <person name="Yukawa K."/>
            <person name="Zhong H."/>
            <person name="Yano M."/>
            <person name="Yuan Q."/>
            <person name="Ouyang S."/>
            <person name="Liu J."/>
            <person name="Jones K.M."/>
            <person name="Gansberger K."/>
            <person name="Moffat K."/>
            <person name="Hill J."/>
            <person name="Bera J."/>
            <person name="Fadrosh D."/>
            <person name="Jin S."/>
            <person name="Johri S."/>
            <person name="Kim M."/>
            <person name="Overton L."/>
            <person name="Reardon M."/>
            <person name="Tsitrin T."/>
            <person name="Vuong H."/>
            <person name="Weaver B."/>
            <person name="Ciecko A."/>
            <person name="Tallon L."/>
            <person name="Jackson J."/>
            <person name="Pai G."/>
            <person name="Aken S.V."/>
            <person name="Utterback T."/>
            <person name="Reidmuller S."/>
            <person name="Feldblyum T."/>
            <person name="Hsiao J."/>
            <person name="Zismann V."/>
            <person name="Iobst S."/>
            <person name="de Vazeille A.R."/>
            <person name="Buell C.R."/>
            <person name="Ying K."/>
            <person name="Li Y."/>
            <person name="Lu T."/>
            <person name="Huang Y."/>
            <person name="Zhao Q."/>
            <person name="Feng Q."/>
            <person name="Zhang L."/>
            <person name="Zhu J."/>
            <person name="Weng Q."/>
            <person name="Mu J."/>
            <person name="Lu Y."/>
            <person name="Fan D."/>
            <person name="Liu Y."/>
            <person name="Guan J."/>
            <person name="Zhang Y."/>
            <person name="Yu S."/>
            <person name="Liu X."/>
            <person name="Zhang Y."/>
            <person name="Hong G."/>
            <person name="Han B."/>
            <person name="Choisne N."/>
            <person name="Demange N."/>
            <person name="Orjeda G."/>
            <person name="Samain S."/>
            <person name="Cattolico L."/>
            <person name="Pelletier E."/>
            <person name="Couloux A."/>
            <person name="Segurens B."/>
            <person name="Wincker P."/>
            <person name="D'Hont A."/>
            <person name="Scarpelli C."/>
            <person name="Weissenbach J."/>
            <person name="Salanoubat M."/>
            <person name="Quetier F."/>
            <person name="Yu Y."/>
            <person name="Kim H.R."/>
            <person name="Rambo T."/>
            <person name="Currie J."/>
            <person name="Collura K."/>
            <person name="Luo M."/>
            <person name="Yang T."/>
            <person name="Ammiraju J.S.S."/>
            <person name="Engler F."/>
            <person name="Soderlund C."/>
            <person name="Wing R.A."/>
            <person name="Palmer L.E."/>
            <person name="de la Bastide M."/>
            <person name="Spiegel L."/>
            <person name="Nascimento L."/>
            <person name="Zutavern T."/>
            <person name="O'Shaughnessy A."/>
            <person name="Dike S."/>
            <person name="Dedhia N."/>
            <person name="Preston R."/>
            <person name="Balija V."/>
            <person name="McCombie W.R."/>
            <person name="Chow T."/>
            <person name="Chen H."/>
            <person name="Chung M."/>
            <person name="Chen C."/>
            <person name="Shaw J."/>
            <person name="Wu H."/>
            <person name="Hsiao K."/>
            <person name="Chao Y."/>
            <person name="Chu M."/>
            <person name="Cheng C."/>
            <person name="Hour A."/>
            <person name="Lee P."/>
            <person name="Lin S."/>
            <person name="Lin Y."/>
            <person name="Liou J."/>
            <person name="Liu S."/>
            <person name="Hsing Y."/>
            <person name="Raghuvanshi S."/>
            <person name="Mohanty A."/>
            <person name="Bharti A.K."/>
            <person name="Gaur A."/>
            <person name="Gupta V."/>
            <person name="Kumar D."/>
            <person name="Ravi V."/>
            <person name="Vij S."/>
            <person name="Kapur A."/>
            <person name="Khurana P."/>
            <person name="Khurana P."/>
            <person name="Khurana J.P."/>
            <person name="Tyagi A.K."/>
            <person name="Gaikwad K."/>
            <person name="Singh A."/>
            <person name="Dalal V."/>
            <person name="Srivastava S."/>
            <person name="Dixit A."/>
            <person name="Pal A.K."/>
            <person name="Ghazi I.A."/>
            <person name="Yadav M."/>
            <person name="Pandit A."/>
            <person name="Bhargava A."/>
            <person name="Sureshbabu K."/>
            <person name="Batra K."/>
            <person name="Sharma T.R."/>
            <person name="Mohapatra T."/>
            <person name="Singh N.K."/>
            <person name="Messing J."/>
            <person name="Nelson A.B."/>
            <person name="Fuks G."/>
            <person name="Kavchok S."/>
            <person name="Keizer G."/>
            <person name="Linton E."/>
            <person name="Llaca V."/>
            <person name="Song R."/>
            <person name="Tanyolac B."/>
            <person name="Young S."/>
            <person name="Ho-Il K."/>
            <person name="Hahn J.H."/>
            <person name="Sangsakoo G."/>
            <person name="Vanavichit A."/>
            <person name="de Mattos Luiz.A.T."/>
            <person name="Zimmer P.D."/>
            <person name="Malone G."/>
            <person name="Dellagostin O."/>
            <person name="de Oliveira A.C."/>
            <person name="Bevan M."/>
            <person name="Bancroft I."/>
            <person name="Minx P."/>
            <person name="Cordum H."/>
            <person name="Wilson R."/>
            <person name="Cheng Z."/>
            <person name="Jin W."/>
            <person name="Jiang J."/>
            <person name="Leong S.A."/>
            <person name="Iwama H."/>
            <person name="Gojobori T."/>
            <person name="Itoh T."/>
            <person name="Niimura Y."/>
            <person name="Fujii Y."/>
            <person name="Habara T."/>
            <person name="Sakai H."/>
            <person name="Sato Y."/>
            <person name="Wilson G."/>
            <person name="Kumar K."/>
            <person name="McCouch S."/>
            <person name="Juretic N."/>
            <person name="Hoen D."/>
            <person name="Wright S."/>
            <person name="Bruskiewich R."/>
            <person name="Bureau T."/>
            <person name="Miyao A."/>
            <person name="Hirochika H."/>
            <person name="Nishikawa T."/>
            <person name="Kadowaki K."/>
            <person name="Sugiura M."/>
            <person name="Burr B."/>
            <person name="Sasaki T."/>
        </authorList>
    </citation>
    <scope>NUCLEOTIDE SEQUENCE [LARGE SCALE GENOMIC DNA]</scope>
    <source>
        <strain evidence="3">cv. Nipponbare</strain>
    </source>
</reference>
<sequence>MRREQQDERRRPCSLARAMDGDRRWRRMCSPGWMRRKQQDERRRPCSLARARDGWGSARAAVAEDVPARMRRKQQDERRRPLLARARDGWGSTAAAAAAAGGQTDEEGSG</sequence>
<organism evidence="2 3">
    <name type="scientific">Oryza sativa subsp. japonica</name>
    <name type="common">Rice</name>
    <dbReference type="NCBI Taxonomy" id="39947"/>
    <lineage>
        <taxon>Eukaryota</taxon>
        <taxon>Viridiplantae</taxon>
        <taxon>Streptophyta</taxon>
        <taxon>Embryophyta</taxon>
        <taxon>Tracheophyta</taxon>
        <taxon>Spermatophyta</taxon>
        <taxon>Magnoliopsida</taxon>
        <taxon>Liliopsida</taxon>
        <taxon>Poales</taxon>
        <taxon>Poaceae</taxon>
        <taxon>BOP clade</taxon>
        <taxon>Oryzoideae</taxon>
        <taxon>Oryzeae</taxon>
        <taxon>Oryzinae</taxon>
        <taxon>Oryza</taxon>
        <taxon>Oryza sativa</taxon>
    </lineage>
</organism>
<dbReference type="EMBL" id="AP014959">
    <property type="protein sequence ID" value="BAS84602.1"/>
    <property type="molecule type" value="Genomic_DNA"/>
</dbReference>
<accession>A0A0P0VYE8</accession>
<feature type="region of interest" description="Disordered" evidence="1">
    <location>
        <begin position="34"/>
        <end position="110"/>
    </location>
</feature>
<protein>
    <submittedName>
        <fullName evidence="2">Os03g0401225 protein</fullName>
    </submittedName>
</protein>
<dbReference type="Proteomes" id="UP000059680">
    <property type="component" value="Chromosome 3"/>
</dbReference>
<feature type="compositionally biased region" description="Basic and acidic residues" evidence="1">
    <location>
        <begin position="73"/>
        <end position="88"/>
    </location>
</feature>
<name>A0A0P0VYE8_ORYSJ</name>
<gene>
    <name evidence="2" type="ordered locus">Os03g0401225</name>
    <name evidence="2" type="ORF">OSNPB_030401225</name>
</gene>
<proteinExistence type="predicted"/>
<dbReference type="PaxDb" id="39947-A0A0P0VYE8"/>
<reference evidence="2 3" key="2">
    <citation type="journal article" date="2013" name="Plant Cell Physiol.">
        <title>Rice Annotation Project Database (RAP-DB): an integrative and interactive database for rice genomics.</title>
        <authorList>
            <person name="Sakai H."/>
            <person name="Lee S.S."/>
            <person name="Tanaka T."/>
            <person name="Numa H."/>
            <person name="Kim J."/>
            <person name="Kawahara Y."/>
            <person name="Wakimoto H."/>
            <person name="Yang C.C."/>
            <person name="Iwamoto M."/>
            <person name="Abe T."/>
            <person name="Yamada Y."/>
            <person name="Muto A."/>
            <person name="Inokuchi H."/>
            <person name="Ikemura T."/>
            <person name="Matsumoto T."/>
            <person name="Sasaki T."/>
            <person name="Itoh T."/>
        </authorList>
    </citation>
    <scope>NUCLEOTIDE SEQUENCE [LARGE SCALE GENOMIC DNA]</scope>
    <source>
        <strain evidence="3">cv. Nipponbare</strain>
    </source>
</reference>